<evidence type="ECO:0000313" key="1">
    <source>
        <dbReference type="EMBL" id="ARV76919.1"/>
    </source>
</evidence>
<accession>A0A1Y0SZG9</accession>
<keyword evidence="2" id="KW-1185">Reference proteome</keyword>
<organism evidence="1 2">
    <name type="scientific">Pseudomonas phage Phabio</name>
    <dbReference type="NCBI Taxonomy" id="2006668"/>
    <lineage>
        <taxon>Viruses</taxon>
        <taxon>Duplodnaviria</taxon>
        <taxon>Heunggongvirae</taxon>
        <taxon>Uroviricota</taxon>
        <taxon>Caudoviricetes</taxon>
        <taxon>Chimalliviridae</taxon>
        <taxon>Phabiovirus</taxon>
        <taxon>Phabiovirus phabio</taxon>
    </lineage>
</organism>
<proteinExistence type="predicted"/>
<gene>
    <name evidence="1" type="ORF">PHABIO_288</name>
</gene>
<reference evidence="1 2" key="1">
    <citation type="submission" date="2017-05" db="EMBL/GenBank/DDBJ databases">
        <authorList>
            <person name="Song R."/>
            <person name="Chenine A.L."/>
            <person name="Ruprecht R.M."/>
        </authorList>
    </citation>
    <scope>NUCLEOTIDE SEQUENCE [LARGE SCALE GENOMIC DNA]</scope>
</reference>
<dbReference type="Proteomes" id="UP000225448">
    <property type="component" value="Segment"/>
</dbReference>
<dbReference type="EMBL" id="MF042360">
    <property type="protein sequence ID" value="ARV76919.1"/>
    <property type="molecule type" value="Genomic_DNA"/>
</dbReference>
<name>A0A1Y0SZG9_9CAUD</name>
<protein>
    <submittedName>
        <fullName evidence="1">Uncharacterized protein</fullName>
    </submittedName>
</protein>
<evidence type="ECO:0000313" key="2">
    <source>
        <dbReference type="Proteomes" id="UP000225448"/>
    </source>
</evidence>
<sequence>MKYAMIFLMFLAMSVGAVEPQRWVGVPLFYSKFVPKSTDCTLIEGAQQGFCGFSNESDVGVFGLTTIEEQPSIERIESRLFMEVVCTAGKCTSPYGEPAGEIADTRTSYWTVPVGWYLTTVDGKVKAFKAGNGPKAKEYPIRNVKILPQYDKPDGYYIPEEQERLVFRVFCNDGNECSYMGKVINYAQLNKYVPKRLSHICDTRFCYDDKQNVIGLNPRG</sequence>